<dbReference type="Pfam" id="PF04101">
    <property type="entry name" value="Glyco_tran_28_C"/>
    <property type="match status" value="1"/>
</dbReference>
<protein>
    <recommendedName>
        <fullName evidence="10">UDP-N-acetylglucosamine--N-acetylmuramyl-(pentapeptide) pyrophosphoryl-undecaprenol N-acetylglucosamine transferase</fullName>
        <ecNumber evidence="10">2.4.1.227</ecNumber>
    </recommendedName>
    <alternativeName>
        <fullName evidence="10">Undecaprenyl-PP-MurNAc-pentapeptide-UDPGlcNAc GlcNAc transferase</fullName>
    </alternativeName>
</protein>
<dbReference type="PATRIC" id="fig|1300345.3.peg.2081"/>
<reference evidence="13 14" key="1">
    <citation type="submission" date="2014-09" db="EMBL/GenBank/DDBJ databases">
        <title>Genome sequences of Lysobacter dokdonensis DS-58.</title>
        <authorList>
            <person name="Kim J.F."/>
            <person name="Kwak M.-J."/>
        </authorList>
    </citation>
    <scope>NUCLEOTIDE SEQUENCE [LARGE SCALE GENOMIC DNA]</scope>
    <source>
        <strain evidence="13 14">DS-58</strain>
    </source>
</reference>
<feature type="domain" description="Glycosyl transferase family 28 C-terminal" evidence="12">
    <location>
        <begin position="187"/>
        <end position="349"/>
    </location>
</feature>
<keyword evidence="3 10" id="KW-0328">Glycosyltransferase</keyword>
<comment type="subcellular location">
    <subcellularLocation>
        <location evidence="10">Cell membrane</location>
        <topology evidence="10">Peripheral membrane protein</topology>
        <orientation evidence="10">Cytoplasmic side</orientation>
    </subcellularLocation>
</comment>
<dbReference type="PANTHER" id="PTHR21015:SF22">
    <property type="entry name" value="GLYCOSYLTRANSFERASE"/>
    <property type="match status" value="1"/>
</dbReference>
<dbReference type="STRING" id="1300345.LF41_407"/>
<evidence type="ECO:0000259" key="11">
    <source>
        <dbReference type="Pfam" id="PF03033"/>
    </source>
</evidence>
<feature type="binding site" evidence="10">
    <location>
        <position position="291"/>
    </location>
    <ligand>
        <name>UDP-N-acetyl-alpha-D-glucosamine</name>
        <dbReference type="ChEBI" id="CHEBI:57705"/>
    </ligand>
</feature>
<feature type="binding site" evidence="10">
    <location>
        <position position="193"/>
    </location>
    <ligand>
        <name>UDP-N-acetyl-alpha-D-glucosamine</name>
        <dbReference type="ChEBI" id="CHEBI:57705"/>
    </ligand>
</feature>
<evidence type="ECO:0000313" key="13">
    <source>
        <dbReference type="EMBL" id="KGQ18873.1"/>
    </source>
</evidence>
<keyword evidence="4 10" id="KW-0808">Transferase</keyword>
<dbReference type="Gene3D" id="3.40.50.2000">
    <property type="entry name" value="Glycogen Phosphorylase B"/>
    <property type="match status" value="2"/>
</dbReference>
<evidence type="ECO:0000256" key="7">
    <source>
        <dbReference type="ARBA" id="ARBA00023136"/>
    </source>
</evidence>
<name>A0A0A2WGE9_9GAMM</name>
<comment type="similarity">
    <text evidence="10">Belongs to the glycosyltransferase 28 family. MurG subfamily.</text>
</comment>
<dbReference type="CDD" id="cd03785">
    <property type="entry name" value="GT28_MurG"/>
    <property type="match status" value="1"/>
</dbReference>
<evidence type="ECO:0000259" key="12">
    <source>
        <dbReference type="Pfam" id="PF04101"/>
    </source>
</evidence>
<keyword evidence="2 10" id="KW-0132">Cell division</keyword>
<dbReference type="NCBIfam" id="TIGR01133">
    <property type="entry name" value="murG"/>
    <property type="match status" value="1"/>
</dbReference>
<dbReference type="GO" id="GO:0051301">
    <property type="term" value="P:cell division"/>
    <property type="evidence" value="ECO:0007669"/>
    <property type="project" value="UniProtKB-KW"/>
</dbReference>
<comment type="catalytic activity">
    <reaction evidence="10">
        <text>di-trans,octa-cis-undecaprenyl diphospho-N-acetyl-alpha-D-muramoyl-L-alanyl-D-glutamyl-meso-2,6-diaminopimeloyl-D-alanyl-D-alanine + UDP-N-acetyl-alpha-D-glucosamine = di-trans,octa-cis-undecaprenyl diphospho-[N-acetyl-alpha-D-glucosaminyl-(1-&gt;4)]-N-acetyl-alpha-D-muramoyl-L-alanyl-D-glutamyl-meso-2,6-diaminopimeloyl-D-alanyl-D-alanine + UDP + H(+)</text>
        <dbReference type="Rhea" id="RHEA:31227"/>
        <dbReference type="ChEBI" id="CHEBI:15378"/>
        <dbReference type="ChEBI" id="CHEBI:57705"/>
        <dbReference type="ChEBI" id="CHEBI:58223"/>
        <dbReference type="ChEBI" id="CHEBI:61387"/>
        <dbReference type="ChEBI" id="CHEBI:61388"/>
        <dbReference type="EC" id="2.4.1.227"/>
    </reaction>
</comment>
<dbReference type="HAMAP" id="MF_00033">
    <property type="entry name" value="MurG"/>
    <property type="match status" value="1"/>
</dbReference>
<organism evidence="13 14">
    <name type="scientific">Lysobacter dokdonensis DS-58</name>
    <dbReference type="NCBI Taxonomy" id="1300345"/>
    <lineage>
        <taxon>Bacteria</taxon>
        <taxon>Pseudomonadati</taxon>
        <taxon>Pseudomonadota</taxon>
        <taxon>Gammaproteobacteria</taxon>
        <taxon>Lysobacterales</taxon>
        <taxon>Lysobacteraceae</taxon>
        <taxon>Noviluteimonas</taxon>
    </lineage>
</organism>
<dbReference type="PANTHER" id="PTHR21015">
    <property type="entry name" value="UDP-N-ACETYLGLUCOSAMINE--N-ACETYLMURAMYL-(PENTAPEPTIDE) PYROPHOSPHORYL-UNDECAPRENOL N-ACETYLGLUCOSAMINE TRANSFERASE 1"/>
    <property type="match status" value="1"/>
</dbReference>
<sequence>MTAPARVMILAGGTGGHIFPGLAVARALRARGAEVTWLGADGQMETRLVPQHDVPLDTIAVKGLRGKGIATLVGAPVRVLRAVRAAARVIAQRRPRAVISFGGYAAGPGGVAARLAGIPLLVHEQNRAPGFTNRVLARMARRVLTGFPQTFRSSVIAEVVGNPVREEIAAVQPPQMRMARGNDRMRLLVLGGSQGARALNLSVPKALQAMNDPTIEVRHQCGEKLRGDAEAAYAQAGLIANVEPFIADMAGAYAWADVVVCRAGALTLAELCAAGVGSVLVPFPQAVDDHQTRNAEYLVERNAAVLLPQDDALADQLRTVLHDLRANPVKRSAMAEAARAIARPDAAARVAQIVLEEIARFDRAHREAA</sequence>
<evidence type="ECO:0000256" key="3">
    <source>
        <dbReference type="ARBA" id="ARBA00022676"/>
    </source>
</evidence>
<dbReference type="GO" id="GO:0071555">
    <property type="term" value="P:cell wall organization"/>
    <property type="evidence" value="ECO:0007669"/>
    <property type="project" value="UniProtKB-KW"/>
</dbReference>
<gene>
    <name evidence="10" type="primary">murG</name>
    <name evidence="13" type="ORF">LF41_407</name>
</gene>
<evidence type="ECO:0000256" key="5">
    <source>
        <dbReference type="ARBA" id="ARBA00022960"/>
    </source>
</evidence>
<comment type="caution">
    <text evidence="13">The sequence shown here is derived from an EMBL/GenBank/DDBJ whole genome shotgun (WGS) entry which is preliminary data.</text>
</comment>
<keyword evidence="6 10" id="KW-0573">Peptidoglycan synthesis</keyword>
<dbReference type="GO" id="GO:0009252">
    <property type="term" value="P:peptidoglycan biosynthetic process"/>
    <property type="evidence" value="ECO:0007669"/>
    <property type="project" value="UniProtKB-UniRule"/>
</dbReference>
<dbReference type="EC" id="2.4.1.227" evidence="10"/>
<dbReference type="Pfam" id="PF03033">
    <property type="entry name" value="Glyco_transf_28"/>
    <property type="match status" value="1"/>
</dbReference>
<evidence type="ECO:0000256" key="1">
    <source>
        <dbReference type="ARBA" id="ARBA00022475"/>
    </source>
</evidence>
<keyword evidence="1 10" id="KW-1003">Cell membrane</keyword>
<dbReference type="GO" id="GO:0050511">
    <property type="term" value="F:undecaprenyldiphospho-muramoylpentapeptide beta-N-acetylglucosaminyltransferase activity"/>
    <property type="evidence" value="ECO:0007669"/>
    <property type="project" value="UniProtKB-UniRule"/>
</dbReference>
<proteinExistence type="inferred from homology"/>
<dbReference type="InterPro" id="IPR004276">
    <property type="entry name" value="GlycoTrans_28_N"/>
</dbReference>
<evidence type="ECO:0000256" key="4">
    <source>
        <dbReference type="ARBA" id="ARBA00022679"/>
    </source>
</evidence>
<dbReference type="InterPro" id="IPR006009">
    <property type="entry name" value="GlcNAc_MurG"/>
</dbReference>
<dbReference type="EMBL" id="JRKJ01000016">
    <property type="protein sequence ID" value="KGQ18873.1"/>
    <property type="molecule type" value="Genomic_DNA"/>
</dbReference>
<dbReference type="Proteomes" id="UP000030518">
    <property type="component" value="Unassembled WGS sequence"/>
</dbReference>
<feature type="binding site" evidence="10">
    <location>
        <begin position="14"/>
        <end position="16"/>
    </location>
    <ligand>
        <name>UDP-N-acetyl-alpha-D-glucosamine</name>
        <dbReference type="ChEBI" id="CHEBI:57705"/>
    </ligand>
</feature>
<comment type="caution">
    <text evidence="10">Lacks conserved residue(s) required for the propagation of feature annotation.</text>
</comment>
<keyword evidence="14" id="KW-1185">Reference proteome</keyword>
<dbReference type="GO" id="GO:0051991">
    <property type="term" value="F:UDP-N-acetyl-D-glucosamine:N-acetylmuramoyl-L-alanyl-D-glutamyl-meso-2,6-diaminopimelyl-D-alanyl-D-alanine-diphosphoundecaprenol 4-beta-N-acetylglucosaminlytransferase activity"/>
    <property type="evidence" value="ECO:0007669"/>
    <property type="project" value="RHEA"/>
</dbReference>
<keyword evidence="7 10" id="KW-0472">Membrane</keyword>
<dbReference type="InterPro" id="IPR007235">
    <property type="entry name" value="Glyco_trans_28_C"/>
</dbReference>
<evidence type="ECO:0000256" key="8">
    <source>
        <dbReference type="ARBA" id="ARBA00023306"/>
    </source>
</evidence>
<dbReference type="SUPFAM" id="SSF53756">
    <property type="entry name" value="UDP-Glycosyltransferase/glycogen phosphorylase"/>
    <property type="match status" value="1"/>
</dbReference>
<evidence type="ECO:0000256" key="6">
    <source>
        <dbReference type="ARBA" id="ARBA00022984"/>
    </source>
</evidence>
<dbReference type="AlphaFoldDB" id="A0A0A2WGE9"/>
<dbReference type="UniPathway" id="UPA00219"/>
<evidence type="ECO:0000256" key="2">
    <source>
        <dbReference type="ARBA" id="ARBA00022618"/>
    </source>
</evidence>
<dbReference type="GO" id="GO:0008360">
    <property type="term" value="P:regulation of cell shape"/>
    <property type="evidence" value="ECO:0007669"/>
    <property type="project" value="UniProtKB-KW"/>
</dbReference>
<keyword evidence="9 10" id="KW-0961">Cell wall biogenesis/degradation</keyword>
<accession>A0A0A2WGE9</accession>
<feature type="binding site" evidence="10">
    <location>
        <position position="165"/>
    </location>
    <ligand>
        <name>UDP-N-acetyl-alpha-D-glucosamine</name>
        <dbReference type="ChEBI" id="CHEBI:57705"/>
    </ligand>
</feature>
<evidence type="ECO:0000313" key="14">
    <source>
        <dbReference type="Proteomes" id="UP000030518"/>
    </source>
</evidence>
<feature type="binding site" evidence="10">
    <location>
        <position position="246"/>
    </location>
    <ligand>
        <name>UDP-N-acetyl-alpha-D-glucosamine</name>
        <dbReference type="ChEBI" id="CHEBI:57705"/>
    </ligand>
</feature>
<dbReference type="OrthoDB" id="9808936at2"/>
<evidence type="ECO:0000256" key="9">
    <source>
        <dbReference type="ARBA" id="ARBA00023316"/>
    </source>
</evidence>
<keyword evidence="8 10" id="KW-0131">Cell cycle</keyword>
<keyword evidence="5 10" id="KW-0133">Cell shape</keyword>
<evidence type="ECO:0000256" key="10">
    <source>
        <dbReference type="HAMAP-Rule" id="MF_00033"/>
    </source>
</evidence>
<feature type="binding site" evidence="10">
    <location>
        <position position="126"/>
    </location>
    <ligand>
        <name>UDP-N-acetyl-alpha-D-glucosamine</name>
        <dbReference type="ChEBI" id="CHEBI:57705"/>
    </ligand>
</feature>
<comment type="function">
    <text evidence="10">Cell wall formation. Catalyzes the transfer of a GlcNAc subunit on undecaprenyl-pyrophosphoryl-MurNAc-pentapeptide (lipid intermediate I) to form undecaprenyl-pyrophosphoryl-MurNAc-(pentapeptide)GlcNAc (lipid intermediate II).</text>
</comment>
<feature type="domain" description="Glycosyltransferase family 28 N-terminal" evidence="11">
    <location>
        <begin position="7"/>
        <end position="144"/>
    </location>
</feature>
<dbReference type="GO" id="GO:0005886">
    <property type="term" value="C:plasma membrane"/>
    <property type="evidence" value="ECO:0007669"/>
    <property type="project" value="UniProtKB-SubCell"/>
</dbReference>
<comment type="pathway">
    <text evidence="10">Cell wall biogenesis; peptidoglycan biosynthesis.</text>
</comment>
<dbReference type="eggNOG" id="COG0707">
    <property type="taxonomic scope" value="Bacteria"/>
</dbReference>
<dbReference type="GO" id="GO:0005975">
    <property type="term" value="P:carbohydrate metabolic process"/>
    <property type="evidence" value="ECO:0007669"/>
    <property type="project" value="InterPro"/>
</dbReference>